<dbReference type="SUPFAM" id="SSF143120">
    <property type="entry name" value="YefM-like"/>
    <property type="match status" value="1"/>
</dbReference>
<dbReference type="NCBIfam" id="TIGR01552">
    <property type="entry name" value="phd_fam"/>
    <property type="match status" value="1"/>
</dbReference>
<dbReference type="AlphaFoldDB" id="A0A1H5I151"/>
<sequence>MAITATEARRDLFGLMERVNLDHTDVEIASKRSSAELMSKGEHDSSVETATFCAPQRTRSVCCQPWNRPAGVRLPEYGLIEP</sequence>
<comment type="similarity">
    <text evidence="1">Belongs to the phD/YefM antitoxin family.</text>
</comment>
<dbReference type="InterPro" id="IPR036165">
    <property type="entry name" value="YefM-like_sf"/>
</dbReference>
<dbReference type="Proteomes" id="UP000182725">
    <property type="component" value="Unassembled WGS sequence"/>
</dbReference>
<protein>
    <submittedName>
        <fullName evidence="2">Antitoxin YefM</fullName>
    </submittedName>
</protein>
<evidence type="ECO:0000256" key="1">
    <source>
        <dbReference type="ARBA" id="ARBA00009981"/>
    </source>
</evidence>
<dbReference type="EMBL" id="FNTV01000001">
    <property type="protein sequence ID" value="SEE33932.1"/>
    <property type="molecule type" value="Genomic_DNA"/>
</dbReference>
<reference evidence="2 3" key="1">
    <citation type="submission" date="2016-10" db="EMBL/GenBank/DDBJ databases">
        <authorList>
            <person name="de Groot N.N."/>
        </authorList>
    </citation>
    <scope>NUCLEOTIDE SEQUENCE [LARGE SCALE GENOMIC DNA]</scope>
    <source>
        <strain evidence="2 3">DSM 22274</strain>
    </source>
</reference>
<dbReference type="Gene3D" id="3.40.1620.10">
    <property type="entry name" value="YefM-like domain"/>
    <property type="match status" value="1"/>
</dbReference>
<organism evidence="2 3">
    <name type="scientific">Arthrobacter alpinus</name>
    <dbReference type="NCBI Taxonomy" id="656366"/>
    <lineage>
        <taxon>Bacteria</taxon>
        <taxon>Bacillati</taxon>
        <taxon>Actinomycetota</taxon>
        <taxon>Actinomycetes</taxon>
        <taxon>Micrococcales</taxon>
        <taxon>Micrococcaceae</taxon>
        <taxon>Arthrobacter</taxon>
    </lineage>
</organism>
<evidence type="ECO:0000313" key="2">
    <source>
        <dbReference type="EMBL" id="SEE33932.1"/>
    </source>
</evidence>
<name>A0A1H5I151_9MICC</name>
<accession>A0A1H5I151</accession>
<gene>
    <name evidence="2" type="ORF">SAMN04489740_1168</name>
</gene>
<evidence type="ECO:0000313" key="3">
    <source>
        <dbReference type="Proteomes" id="UP000182725"/>
    </source>
</evidence>
<proteinExistence type="inferred from homology"/>